<feature type="region of interest" description="Disordered" evidence="1">
    <location>
        <begin position="338"/>
        <end position="439"/>
    </location>
</feature>
<name>A0A250XPC3_9CHLO</name>
<evidence type="ECO:0000313" key="4">
    <source>
        <dbReference type="Proteomes" id="UP000232323"/>
    </source>
</evidence>
<comment type="caution">
    <text evidence="3">The sequence shown here is derived from an EMBL/GenBank/DDBJ whole genome shotgun (WGS) entry which is preliminary data.</text>
</comment>
<gene>
    <name evidence="3" type="ORF">CEUSTIGMA_g12342.t1</name>
</gene>
<evidence type="ECO:0000313" key="3">
    <source>
        <dbReference type="EMBL" id="GAX84921.1"/>
    </source>
</evidence>
<keyword evidence="2" id="KW-0472">Membrane</keyword>
<feature type="compositionally biased region" description="Basic and acidic residues" evidence="1">
    <location>
        <begin position="354"/>
        <end position="364"/>
    </location>
</feature>
<protein>
    <submittedName>
        <fullName evidence="3">Uncharacterized protein</fullName>
    </submittedName>
</protein>
<proteinExistence type="predicted"/>
<keyword evidence="4" id="KW-1185">Reference proteome</keyword>
<dbReference type="AlphaFoldDB" id="A0A250XPC3"/>
<dbReference type="OrthoDB" id="531190at2759"/>
<organism evidence="3 4">
    <name type="scientific">Chlamydomonas eustigma</name>
    <dbReference type="NCBI Taxonomy" id="1157962"/>
    <lineage>
        <taxon>Eukaryota</taxon>
        <taxon>Viridiplantae</taxon>
        <taxon>Chlorophyta</taxon>
        <taxon>core chlorophytes</taxon>
        <taxon>Chlorophyceae</taxon>
        <taxon>CS clade</taxon>
        <taxon>Chlamydomonadales</taxon>
        <taxon>Chlamydomonadaceae</taxon>
        <taxon>Chlamydomonas</taxon>
    </lineage>
</organism>
<keyword evidence="2" id="KW-1133">Transmembrane helix</keyword>
<feature type="transmembrane region" description="Helical" evidence="2">
    <location>
        <begin position="6"/>
        <end position="32"/>
    </location>
</feature>
<feature type="compositionally biased region" description="Polar residues" evidence="1">
    <location>
        <begin position="580"/>
        <end position="636"/>
    </location>
</feature>
<keyword evidence="2" id="KW-0812">Transmembrane</keyword>
<dbReference type="Proteomes" id="UP000232323">
    <property type="component" value="Unassembled WGS sequence"/>
</dbReference>
<reference evidence="3 4" key="1">
    <citation type="submission" date="2017-08" db="EMBL/GenBank/DDBJ databases">
        <title>Acidophilic green algal genome provides insights into adaptation to an acidic environment.</title>
        <authorList>
            <person name="Hirooka S."/>
            <person name="Hirose Y."/>
            <person name="Kanesaki Y."/>
            <person name="Higuchi S."/>
            <person name="Fujiwara T."/>
            <person name="Onuma R."/>
            <person name="Era A."/>
            <person name="Ohbayashi R."/>
            <person name="Uzuka A."/>
            <person name="Nozaki H."/>
            <person name="Yoshikawa H."/>
            <person name="Miyagishima S.Y."/>
        </authorList>
    </citation>
    <scope>NUCLEOTIDE SEQUENCE [LARGE SCALE GENOMIC DNA]</scope>
    <source>
        <strain evidence="3 4">NIES-2499</strain>
    </source>
</reference>
<dbReference type="EMBL" id="BEGY01000141">
    <property type="protein sequence ID" value="GAX84921.1"/>
    <property type="molecule type" value="Genomic_DNA"/>
</dbReference>
<accession>A0A250XPC3</accession>
<evidence type="ECO:0000256" key="1">
    <source>
        <dbReference type="SAM" id="MobiDB-lite"/>
    </source>
</evidence>
<feature type="compositionally biased region" description="Polar residues" evidence="1">
    <location>
        <begin position="368"/>
        <end position="377"/>
    </location>
</feature>
<feature type="compositionally biased region" description="Polar residues" evidence="1">
    <location>
        <begin position="403"/>
        <end position="412"/>
    </location>
</feature>
<feature type="compositionally biased region" description="Polar residues" evidence="1">
    <location>
        <begin position="646"/>
        <end position="664"/>
    </location>
</feature>
<sequence length="723" mass="78700">MSDTQAAQTIVAIIAGAVVVVAAIVILAIIMVQRERAIKDKISKQSVQITELQKDFDEKRAGAKQFATLEDLMKPYKKHLLQSAFDLQSRLAGQVGTNFLNTFYQRTERDREYAIDSTTYFFAEFLSWLEVIRKQVVFVTGSEYAESLNSLLDAIRFQLTGETPWQGFKKGATVNDDTFDAHSNIMQLYIVDIRSIGNCMLHEVDKLLRPITVDTFLQRMKSQKTEDKAIQSIIQPLHDSLAALAKLDKASAPIRRLAILQVLLCKLIDILDNALPWDFGPKFDSNEEPRYIQRDMRMTPMVKHLSNVQKEYLRTQVFFVDDPNLSFPGFREDMADKTQAERDSKLWAGACPPREPRQRPDNFKKAQPFTQGSSVGATTMRKRTGFASFLSGPAGPGPKHEISTMSRYQSHTSNKKSITRPASAHPGGASVHAHRNHTSPGFKSVVEKALMSSAHFPGSPLKSFAKQSSSSLHTIKDTDVTPAEASSTTTDLLARESRWSSLNDGAAVVTSTLLLPSISDADEQSVAVNGLPSALHSVPPALKDMDTTPAFLKSVPHDLPGVVPDGVPQRERAAHDSRTEVNMSTGSGNGRSATLNLPATNAASHQPTNNVASFVPTSNLSGGLSDSGRHNGNNSVRLGADIPAASRTSNDNGSTPISRMSPDSSRGAAGVGAAVAPHFVNTVAGLHLPPMQLRPLQTEQHKEKQATEAGDIESGPFSSASKQ</sequence>
<feature type="region of interest" description="Disordered" evidence="1">
    <location>
        <begin position="571"/>
        <end position="669"/>
    </location>
</feature>
<evidence type="ECO:0000256" key="2">
    <source>
        <dbReference type="SAM" id="Phobius"/>
    </source>
</evidence>
<feature type="region of interest" description="Disordered" evidence="1">
    <location>
        <begin position="691"/>
        <end position="723"/>
    </location>
</feature>